<feature type="domain" description="DUF6777" evidence="2">
    <location>
        <begin position="80"/>
        <end position="240"/>
    </location>
</feature>
<feature type="compositionally biased region" description="Low complexity" evidence="1">
    <location>
        <begin position="256"/>
        <end position="294"/>
    </location>
</feature>
<name>A0ABP4JLP7_9ACTN</name>
<proteinExistence type="predicted"/>
<feature type="region of interest" description="Disordered" evidence="1">
    <location>
        <begin position="232"/>
        <end position="355"/>
    </location>
</feature>
<evidence type="ECO:0000256" key="1">
    <source>
        <dbReference type="SAM" id="MobiDB-lite"/>
    </source>
</evidence>
<protein>
    <recommendedName>
        <fullName evidence="2">DUF6777 domain-containing protein</fullName>
    </recommendedName>
</protein>
<feature type="region of interest" description="Disordered" evidence="1">
    <location>
        <begin position="27"/>
        <end position="84"/>
    </location>
</feature>
<dbReference type="InterPro" id="IPR046704">
    <property type="entry name" value="DUF6777"/>
</dbReference>
<evidence type="ECO:0000313" key="3">
    <source>
        <dbReference type="EMBL" id="GAA1423377.1"/>
    </source>
</evidence>
<keyword evidence="4" id="KW-1185">Reference proteome</keyword>
<dbReference type="EMBL" id="BAAAIZ010000033">
    <property type="protein sequence ID" value="GAA1423377.1"/>
    <property type="molecule type" value="Genomic_DNA"/>
</dbReference>
<accession>A0ABP4JLP7</accession>
<sequence length="355" mass="36258">MAGISVVAVAVVAAVILAVVLGRSDGGTEAGGGGGGEVFLQAADSPGRDPFTESTAEDSATPTATPSAPTASATPGGVRVVEGGRPGLYGGTRNNAACDVEQQIKYLQDVPAKNEAFASVLDLEPSRVPGYLRSLTPLQLRMDTRVTNHGYRDGAAIPYQAVLQAGTAVLVDDRGVPRVRCACGNPLTEPVEQSDPRYTGDRWPGYDPAKVVVVEPAPEPVEKFVVYDPEKDSWFERERGDKGQADKPTRPPGEPSPSDGTGTPSTEGTGEESGCPPGEQCPSGSPSPSAPDSEPGTDESPADESPTDEAPSEEVPTEEGGEDGDSSAPGSSQPPPQGSGTAPEPGTDEAPPASS</sequence>
<evidence type="ECO:0000259" key="2">
    <source>
        <dbReference type="Pfam" id="PF20568"/>
    </source>
</evidence>
<gene>
    <name evidence="3" type="ORF">GCM10009601_26470</name>
</gene>
<feature type="compositionally biased region" description="Basic and acidic residues" evidence="1">
    <location>
        <begin position="232"/>
        <end position="249"/>
    </location>
</feature>
<feature type="compositionally biased region" description="Acidic residues" evidence="1">
    <location>
        <begin position="295"/>
        <end position="325"/>
    </location>
</feature>
<comment type="caution">
    <text evidence="3">The sequence shown here is derived from an EMBL/GenBank/DDBJ whole genome shotgun (WGS) entry which is preliminary data.</text>
</comment>
<dbReference type="Proteomes" id="UP001500973">
    <property type="component" value="Unassembled WGS sequence"/>
</dbReference>
<feature type="compositionally biased region" description="Gly residues" evidence="1">
    <location>
        <begin position="27"/>
        <end position="37"/>
    </location>
</feature>
<organism evidence="3 4">
    <name type="scientific">Streptomyces thermospinosisporus</name>
    <dbReference type="NCBI Taxonomy" id="161482"/>
    <lineage>
        <taxon>Bacteria</taxon>
        <taxon>Bacillati</taxon>
        <taxon>Actinomycetota</taxon>
        <taxon>Actinomycetes</taxon>
        <taxon>Kitasatosporales</taxon>
        <taxon>Streptomycetaceae</taxon>
        <taxon>Streptomyces</taxon>
    </lineage>
</organism>
<feature type="compositionally biased region" description="Low complexity" evidence="1">
    <location>
        <begin position="52"/>
        <end position="83"/>
    </location>
</feature>
<reference evidence="4" key="1">
    <citation type="journal article" date="2019" name="Int. J. Syst. Evol. Microbiol.">
        <title>The Global Catalogue of Microorganisms (GCM) 10K type strain sequencing project: providing services to taxonomists for standard genome sequencing and annotation.</title>
        <authorList>
            <consortium name="The Broad Institute Genomics Platform"/>
            <consortium name="The Broad Institute Genome Sequencing Center for Infectious Disease"/>
            <person name="Wu L."/>
            <person name="Ma J."/>
        </authorList>
    </citation>
    <scope>NUCLEOTIDE SEQUENCE [LARGE SCALE GENOMIC DNA]</scope>
    <source>
        <strain evidence="4">JCM 11756</strain>
    </source>
</reference>
<dbReference type="Pfam" id="PF20568">
    <property type="entry name" value="DUF6777"/>
    <property type="match status" value="1"/>
</dbReference>
<evidence type="ECO:0000313" key="4">
    <source>
        <dbReference type="Proteomes" id="UP001500973"/>
    </source>
</evidence>